<evidence type="ECO:0000313" key="4">
    <source>
        <dbReference type="Proteomes" id="UP000071641"/>
    </source>
</evidence>
<feature type="domain" description="EamA" evidence="2">
    <location>
        <begin position="9"/>
        <end position="138"/>
    </location>
</feature>
<dbReference type="EMBL" id="FIZX01000002">
    <property type="protein sequence ID" value="CZF81569.1"/>
    <property type="molecule type" value="Genomic_DNA"/>
</dbReference>
<dbReference type="Pfam" id="PF00892">
    <property type="entry name" value="EamA"/>
    <property type="match status" value="2"/>
</dbReference>
<accession>A0A128F478</accession>
<sequence length="294" mass="31432">MTPIFKGTTAMLVGITILSVDALLIRLIEASGWTLLFWRGLLSALIIATFMMATRPSQTLSALKKPSKALLIGSFAFSISTVCFVLSIDHTQVASTLIIINISPLISALLAFLILKERVDSRTLIAIVAAMVGVGFVFYGKAMPTASFGNLMALITAFMLATYFVILRKSKSANAPLYLVLGGLCTSMISLFAGAEPFSLTLQEWKYTLLLCGVVVPISFVLISIGPKYLPAAHANLFMLLEAILGPLFVWAVLGEVPSNNVLIGGGIVLLTLVVFTLSAAKKHHALNKKPSSV</sequence>
<evidence type="ECO:0000256" key="1">
    <source>
        <dbReference type="SAM" id="Phobius"/>
    </source>
</evidence>
<dbReference type="SUPFAM" id="SSF103481">
    <property type="entry name" value="Multidrug resistance efflux transporter EmrE"/>
    <property type="match status" value="2"/>
</dbReference>
<feature type="transmembrane region" description="Helical" evidence="1">
    <location>
        <begin position="94"/>
        <end position="115"/>
    </location>
</feature>
<dbReference type="InterPro" id="IPR000620">
    <property type="entry name" value="EamA_dom"/>
</dbReference>
<dbReference type="GO" id="GO:0016020">
    <property type="term" value="C:membrane"/>
    <property type="evidence" value="ECO:0007669"/>
    <property type="project" value="InterPro"/>
</dbReference>
<keyword evidence="1" id="KW-1133">Transmembrane helix</keyword>
<keyword evidence="4" id="KW-1185">Reference proteome</keyword>
<keyword evidence="1" id="KW-0812">Transmembrane</keyword>
<feature type="transmembrane region" description="Helical" evidence="1">
    <location>
        <begin position="207"/>
        <end position="225"/>
    </location>
</feature>
<keyword evidence="1" id="KW-0472">Membrane</keyword>
<name>A0A128F478_9GAMM</name>
<dbReference type="PANTHER" id="PTHR22911">
    <property type="entry name" value="ACYL-MALONYL CONDENSING ENZYME-RELATED"/>
    <property type="match status" value="1"/>
</dbReference>
<feature type="transmembrane region" description="Helical" evidence="1">
    <location>
        <begin position="146"/>
        <end position="165"/>
    </location>
</feature>
<feature type="transmembrane region" description="Helical" evidence="1">
    <location>
        <begin position="237"/>
        <end position="254"/>
    </location>
</feature>
<feature type="transmembrane region" description="Helical" evidence="1">
    <location>
        <begin position="69"/>
        <end position="88"/>
    </location>
</feature>
<reference evidence="4" key="1">
    <citation type="submission" date="2016-02" db="EMBL/GenBank/DDBJ databases">
        <authorList>
            <person name="Rodrigo-Torres Lidia"/>
            <person name="Arahal R.David."/>
        </authorList>
    </citation>
    <scope>NUCLEOTIDE SEQUENCE [LARGE SCALE GENOMIC DNA]</scope>
    <source>
        <strain evidence="4">CECT 9029</strain>
    </source>
</reference>
<feature type="transmembrane region" description="Helical" evidence="1">
    <location>
        <begin position="177"/>
        <end position="195"/>
    </location>
</feature>
<feature type="transmembrane region" description="Helical" evidence="1">
    <location>
        <begin position="260"/>
        <end position="281"/>
    </location>
</feature>
<dbReference type="Proteomes" id="UP000071641">
    <property type="component" value="Unassembled WGS sequence"/>
</dbReference>
<evidence type="ECO:0000313" key="3">
    <source>
        <dbReference type="EMBL" id="CZF81569.1"/>
    </source>
</evidence>
<feature type="transmembrane region" description="Helical" evidence="1">
    <location>
        <begin position="32"/>
        <end position="53"/>
    </location>
</feature>
<dbReference type="InterPro" id="IPR037185">
    <property type="entry name" value="EmrE-like"/>
</dbReference>
<feature type="domain" description="EamA" evidence="2">
    <location>
        <begin position="148"/>
        <end position="277"/>
    </location>
</feature>
<evidence type="ECO:0000259" key="2">
    <source>
        <dbReference type="Pfam" id="PF00892"/>
    </source>
</evidence>
<organism evidence="3 4">
    <name type="scientific">Grimontia celer</name>
    <dbReference type="NCBI Taxonomy" id="1796497"/>
    <lineage>
        <taxon>Bacteria</taxon>
        <taxon>Pseudomonadati</taxon>
        <taxon>Pseudomonadota</taxon>
        <taxon>Gammaproteobacteria</taxon>
        <taxon>Vibrionales</taxon>
        <taxon>Vibrionaceae</taxon>
        <taxon>Grimontia</taxon>
    </lineage>
</organism>
<gene>
    <name evidence="3" type="ORF">GCE9029_02692</name>
</gene>
<protein>
    <submittedName>
        <fullName evidence="3">EamA-like transporter family protein</fullName>
    </submittedName>
</protein>
<feature type="transmembrane region" description="Helical" evidence="1">
    <location>
        <begin position="122"/>
        <end position="140"/>
    </location>
</feature>
<dbReference type="AlphaFoldDB" id="A0A128F478"/>
<dbReference type="RefSeq" id="WP_197475364.1">
    <property type="nucleotide sequence ID" value="NZ_FIZX01000002.1"/>
</dbReference>
<proteinExistence type="predicted"/>